<name>A0ABN7SK11_OIKDI</name>
<protein>
    <submittedName>
        <fullName evidence="2">Oidioi.mRNA.OKI2018_I69.YSR.g17133.t1.cds</fullName>
    </submittedName>
</protein>
<evidence type="ECO:0000256" key="1">
    <source>
        <dbReference type="SAM" id="MobiDB-lite"/>
    </source>
</evidence>
<feature type="compositionally biased region" description="Polar residues" evidence="1">
    <location>
        <begin position="84"/>
        <end position="95"/>
    </location>
</feature>
<reference evidence="2 3" key="1">
    <citation type="submission" date="2021-04" db="EMBL/GenBank/DDBJ databases">
        <authorList>
            <person name="Bliznina A."/>
        </authorList>
    </citation>
    <scope>NUCLEOTIDE SEQUENCE [LARGE SCALE GENOMIC DNA]</scope>
</reference>
<sequence length="95" mass="10685">MALKLTMEISPNVISSSWKRTGIKRFSTLEACEEADEEAVLLHQLETLEIQEEMENEDNDEGDVMEVQEAGQSDASPVPKKKPIQSQITSFFAKK</sequence>
<proteinExistence type="predicted"/>
<feature type="region of interest" description="Disordered" evidence="1">
    <location>
        <begin position="68"/>
        <end position="95"/>
    </location>
</feature>
<evidence type="ECO:0000313" key="3">
    <source>
        <dbReference type="Proteomes" id="UP001158576"/>
    </source>
</evidence>
<gene>
    <name evidence="2" type="ORF">OKIOD_LOCUS8691</name>
</gene>
<dbReference type="Proteomes" id="UP001158576">
    <property type="component" value="Chromosome YSR"/>
</dbReference>
<accession>A0ABN7SK11</accession>
<dbReference type="EMBL" id="OU015570">
    <property type="protein sequence ID" value="CAG5101483.1"/>
    <property type="molecule type" value="Genomic_DNA"/>
</dbReference>
<keyword evidence="3" id="KW-1185">Reference proteome</keyword>
<organism evidence="2 3">
    <name type="scientific">Oikopleura dioica</name>
    <name type="common">Tunicate</name>
    <dbReference type="NCBI Taxonomy" id="34765"/>
    <lineage>
        <taxon>Eukaryota</taxon>
        <taxon>Metazoa</taxon>
        <taxon>Chordata</taxon>
        <taxon>Tunicata</taxon>
        <taxon>Appendicularia</taxon>
        <taxon>Copelata</taxon>
        <taxon>Oikopleuridae</taxon>
        <taxon>Oikopleura</taxon>
    </lineage>
</organism>
<evidence type="ECO:0000313" key="2">
    <source>
        <dbReference type="EMBL" id="CAG5101483.1"/>
    </source>
</evidence>